<proteinExistence type="predicted"/>
<dbReference type="SMART" id="SM00274">
    <property type="entry name" value="FOLN"/>
    <property type="match status" value="2"/>
</dbReference>
<evidence type="ECO:0000259" key="17">
    <source>
        <dbReference type="PROSITE" id="PS51465"/>
    </source>
</evidence>
<dbReference type="InterPro" id="IPR050653">
    <property type="entry name" value="Prot_Inhib_GrowthFact_Antg"/>
</dbReference>
<dbReference type="PROSITE" id="PS51364">
    <property type="entry name" value="TB"/>
    <property type="match status" value="1"/>
</dbReference>
<dbReference type="FunFam" id="3.30.60.30:FF:000025">
    <property type="entry name" value="Follistatin-related protein 3"/>
    <property type="match status" value="1"/>
</dbReference>
<dbReference type="Pfam" id="PF21333">
    <property type="entry name" value="FST_N"/>
    <property type="match status" value="1"/>
</dbReference>
<name>A0A455B1Q1_PHYMC</name>
<feature type="chain" id="PRO_5019789744" description="Follistatin-related protein 3" evidence="15">
    <location>
        <begin position="30"/>
        <end position="319"/>
    </location>
</feature>
<keyword evidence="7" id="KW-0805">Transcription regulation</keyword>
<dbReference type="InterPro" id="IPR017878">
    <property type="entry name" value="TB_dom"/>
</dbReference>
<feature type="signal peptide" evidence="15">
    <location>
        <begin position="1"/>
        <end position="29"/>
    </location>
</feature>
<keyword evidence="11" id="KW-0539">Nucleus</keyword>
<dbReference type="InterPro" id="IPR015369">
    <property type="entry name" value="Follistatin/Osteonectin_EGF"/>
</dbReference>
<dbReference type="Pfam" id="PF09289">
    <property type="entry name" value="FOLN"/>
    <property type="match status" value="1"/>
</dbReference>
<evidence type="ECO:0000256" key="11">
    <source>
        <dbReference type="ARBA" id="ARBA00023242"/>
    </source>
</evidence>
<dbReference type="FunCoup" id="A0A455B1Q1">
    <property type="interactions" value="56"/>
</dbReference>
<evidence type="ECO:0000259" key="16">
    <source>
        <dbReference type="PROSITE" id="PS51364"/>
    </source>
</evidence>
<dbReference type="SUPFAM" id="SSF100895">
    <property type="entry name" value="Kazal-type serine protease inhibitors"/>
    <property type="match status" value="2"/>
</dbReference>
<protein>
    <recommendedName>
        <fullName evidence="12">Follistatin-related protein 3</fullName>
    </recommendedName>
    <alternativeName>
        <fullName evidence="13">Follistatin-like protein 3</fullName>
    </alternativeName>
</protein>
<organism evidence="18 19">
    <name type="scientific">Physeter macrocephalus</name>
    <name type="common">Sperm whale</name>
    <name type="synonym">Physeter catodon</name>
    <dbReference type="NCBI Taxonomy" id="9755"/>
    <lineage>
        <taxon>Eukaryota</taxon>
        <taxon>Metazoa</taxon>
        <taxon>Chordata</taxon>
        <taxon>Craniata</taxon>
        <taxon>Vertebrata</taxon>
        <taxon>Euteleostomi</taxon>
        <taxon>Mammalia</taxon>
        <taxon>Eutheria</taxon>
        <taxon>Laurasiatheria</taxon>
        <taxon>Artiodactyla</taxon>
        <taxon>Whippomorpha</taxon>
        <taxon>Cetacea</taxon>
        <taxon>Odontoceti</taxon>
        <taxon>Physeteridae</taxon>
        <taxon>Physeter</taxon>
    </lineage>
</organism>
<keyword evidence="10" id="KW-0325">Glycoprotein</keyword>
<dbReference type="GO" id="GO:0001503">
    <property type="term" value="P:ossification"/>
    <property type="evidence" value="ECO:0007669"/>
    <property type="project" value="UniProtKB-KW"/>
</dbReference>
<dbReference type="InterPro" id="IPR036058">
    <property type="entry name" value="Kazal_dom_sf"/>
</dbReference>
<dbReference type="OrthoDB" id="6614329at2759"/>
<dbReference type="SUPFAM" id="SSF57581">
    <property type="entry name" value="TB module/8-cys domain"/>
    <property type="match status" value="1"/>
</dbReference>
<keyword evidence="9" id="KW-0804">Transcription</keyword>
<evidence type="ECO:0000256" key="13">
    <source>
        <dbReference type="ARBA" id="ARBA00077850"/>
    </source>
</evidence>
<dbReference type="GO" id="GO:0030510">
    <property type="term" value="P:regulation of BMP signaling pathway"/>
    <property type="evidence" value="ECO:0007669"/>
    <property type="project" value="TreeGrafter"/>
</dbReference>
<evidence type="ECO:0000256" key="5">
    <source>
        <dbReference type="ARBA" id="ARBA00022737"/>
    </source>
</evidence>
<evidence type="ECO:0000256" key="9">
    <source>
        <dbReference type="ARBA" id="ARBA00023163"/>
    </source>
</evidence>
<evidence type="ECO:0000256" key="2">
    <source>
        <dbReference type="ARBA" id="ARBA00004613"/>
    </source>
</evidence>
<dbReference type="RefSeq" id="XP_028342697.1">
    <property type="nucleotide sequence ID" value="XM_028486896.2"/>
</dbReference>
<evidence type="ECO:0000256" key="15">
    <source>
        <dbReference type="SAM" id="SignalP"/>
    </source>
</evidence>
<dbReference type="Proteomes" id="UP000248484">
    <property type="component" value="Unplaced"/>
</dbReference>
<dbReference type="GeneID" id="102979151"/>
<evidence type="ECO:0000313" key="19">
    <source>
        <dbReference type="RefSeq" id="XP_028342697.1"/>
    </source>
</evidence>
<evidence type="ECO:0000256" key="7">
    <source>
        <dbReference type="ARBA" id="ARBA00023015"/>
    </source>
</evidence>
<evidence type="ECO:0000313" key="18">
    <source>
        <dbReference type="Proteomes" id="UP000248484"/>
    </source>
</evidence>
<dbReference type="GO" id="GO:0032926">
    <property type="term" value="P:negative regulation of activin receptor signaling pathway"/>
    <property type="evidence" value="ECO:0007669"/>
    <property type="project" value="TreeGrafter"/>
</dbReference>
<dbReference type="Gene3D" id="3.90.290.10">
    <property type="entry name" value="TGF-beta binding (TB) domain"/>
    <property type="match status" value="2"/>
</dbReference>
<sequence>MRPGAPGPLWPLPWGALAWAVGFVGSVGSGDPAPGGVCWLQQGREATCSLVLRTDVSQAECCASGNIDTAWSNFTHPGNKISLLGFLGLVHCLPCKGKLRLKDQVELRDDPPDPQATELGGPTGPAWSSHAEVPWLLQLTAVTVSPFYSCEGVECGPGKACRMLGGRPRCECAPDCSGLPARLQVCGSDGATYRDECELRAARCRGHPDLRVMYPGRCRKSCAHVVCLRPQSCVVDQTGSAHCVVCRAAPCPAPSSPGQELCGNNNVTYMSSCHLRQATCFLGRSIGVRHPGSCAGTPEPLDAESEEEEEEEEEEENFV</sequence>
<dbReference type="InterPro" id="IPR036773">
    <property type="entry name" value="TB_dom_sf"/>
</dbReference>
<dbReference type="GO" id="GO:0030154">
    <property type="term" value="P:cell differentiation"/>
    <property type="evidence" value="ECO:0007669"/>
    <property type="project" value="TreeGrafter"/>
</dbReference>
<keyword evidence="4 15" id="KW-0732">Signal</keyword>
<reference evidence="19" key="1">
    <citation type="submission" date="2025-08" db="UniProtKB">
        <authorList>
            <consortium name="RefSeq"/>
        </authorList>
    </citation>
    <scope>IDENTIFICATION</scope>
    <source>
        <tissue evidence="19">Muscle</tissue>
    </source>
</reference>
<dbReference type="CTD" id="10272"/>
<dbReference type="CDD" id="cd00104">
    <property type="entry name" value="KAZAL_FS"/>
    <property type="match status" value="1"/>
</dbReference>
<dbReference type="FunFam" id="3.30.60.30:FF:000028">
    <property type="entry name" value="Follistatin-related protein 3"/>
    <property type="match status" value="1"/>
</dbReference>
<dbReference type="GO" id="GO:0005615">
    <property type="term" value="C:extracellular space"/>
    <property type="evidence" value="ECO:0007669"/>
    <property type="project" value="TreeGrafter"/>
</dbReference>
<feature type="domain" description="Kazal-like" evidence="17">
    <location>
        <begin position="244"/>
        <end position="296"/>
    </location>
</feature>
<dbReference type="InParanoid" id="A0A455B1Q1"/>
<evidence type="ECO:0000256" key="4">
    <source>
        <dbReference type="ARBA" id="ARBA00022729"/>
    </source>
</evidence>
<dbReference type="PANTHER" id="PTHR10913">
    <property type="entry name" value="FOLLISTATIN-RELATED"/>
    <property type="match status" value="1"/>
</dbReference>
<dbReference type="PROSITE" id="PS51465">
    <property type="entry name" value="KAZAL_2"/>
    <property type="match status" value="2"/>
</dbReference>
<evidence type="ECO:0000256" key="6">
    <source>
        <dbReference type="ARBA" id="ARBA00022855"/>
    </source>
</evidence>
<evidence type="ECO:0000256" key="14">
    <source>
        <dbReference type="SAM" id="MobiDB-lite"/>
    </source>
</evidence>
<keyword evidence="8" id="KW-1015">Disulfide bond</keyword>
<accession>A0A455B1Q1</accession>
<dbReference type="Gene3D" id="3.30.60.30">
    <property type="match status" value="2"/>
</dbReference>
<dbReference type="SMART" id="SM00280">
    <property type="entry name" value="KAZAL"/>
    <property type="match status" value="2"/>
</dbReference>
<feature type="domain" description="Kazal-like" evidence="17">
    <location>
        <begin position="164"/>
        <end position="220"/>
    </location>
</feature>
<dbReference type="PANTHER" id="PTHR10913:SF16">
    <property type="entry name" value="FOLLISTATIN-RELATED PROTEIN 3"/>
    <property type="match status" value="1"/>
</dbReference>
<dbReference type="GO" id="GO:0005634">
    <property type="term" value="C:nucleus"/>
    <property type="evidence" value="ECO:0007669"/>
    <property type="project" value="UniProtKB-SubCell"/>
</dbReference>
<dbReference type="GO" id="GO:0048185">
    <property type="term" value="F:activin binding"/>
    <property type="evidence" value="ECO:0007669"/>
    <property type="project" value="TreeGrafter"/>
</dbReference>
<keyword evidence="5" id="KW-0677">Repeat</keyword>
<comment type="subcellular location">
    <subcellularLocation>
        <location evidence="1">Nucleus</location>
    </subcellularLocation>
    <subcellularLocation>
        <location evidence="2">Secreted</location>
    </subcellularLocation>
</comment>
<feature type="compositionally biased region" description="Acidic residues" evidence="14">
    <location>
        <begin position="301"/>
        <end position="319"/>
    </location>
</feature>
<evidence type="ECO:0000256" key="8">
    <source>
        <dbReference type="ARBA" id="ARBA00023157"/>
    </source>
</evidence>
<keyword evidence="18" id="KW-1185">Reference proteome</keyword>
<keyword evidence="3" id="KW-0964">Secreted</keyword>
<evidence type="ECO:0000256" key="10">
    <source>
        <dbReference type="ARBA" id="ARBA00023180"/>
    </source>
</evidence>
<dbReference type="Pfam" id="PF07648">
    <property type="entry name" value="Kazal_2"/>
    <property type="match status" value="2"/>
</dbReference>
<dbReference type="InterPro" id="IPR003645">
    <property type="entry name" value="Fol_N"/>
</dbReference>
<dbReference type="InterPro" id="IPR002350">
    <property type="entry name" value="Kazal_dom"/>
</dbReference>
<evidence type="ECO:0000256" key="12">
    <source>
        <dbReference type="ARBA" id="ARBA00069916"/>
    </source>
</evidence>
<gene>
    <name evidence="19" type="primary">FSTL3</name>
</gene>
<evidence type="ECO:0000256" key="3">
    <source>
        <dbReference type="ARBA" id="ARBA00022525"/>
    </source>
</evidence>
<dbReference type="FunFam" id="3.90.290.10:FF:000021">
    <property type="entry name" value="follistatin-related protein 3"/>
    <property type="match status" value="1"/>
</dbReference>
<keyword evidence="6" id="KW-0892">Osteogenesis</keyword>
<evidence type="ECO:0000256" key="1">
    <source>
        <dbReference type="ARBA" id="ARBA00004123"/>
    </source>
</evidence>
<feature type="region of interest" description="Disordered" evidence="14">
    <location>
        <begin position="293"/>
        <end position="319"/>
    </location>
</feature>
<dbReference type="AlphaFoldDB" id="A0A455B1Q1"/>
<feature type="domain" description="TB" evidence="16">
    <location>
        <begin position="36"/>
        <end position="95"/>
    </location>
</feature>